<keyword evidence="11" id="KW-0732">Signal</keyword>
<dbReference type="EMBL" id="MZGV01000053">
    <property type="protein sequence ID" value="OPJ58693.1"/>
    <property type="molecule type" value="Genomic_DNA"/>
</dbReference>
<comment type="similarity">
    <text evidence="8">Belongs to the methyl-accepting chemotaxis (MCP) protein family.</text>
</comment>
<keyword evidence="4 10" id="KW-0812">Transmembrane</keyword>
<dbReference type="PANTHER" id="PTHR32089:SF112">
    <property type="entry name" value="LYSOZYME-LIKE PROTEIN-RELATED"/>
    <property type="match status" value="1"/>
</dbReference>
<evidence type="ECO:0000256" key="9">
    <source>
        <dbReference type="PROSITE-ProRule" id="PRU00284"/>
    </source>
</evidence>
<reference evidence="14 15" key="1">
    <citation type="submission" date="2017-03" db="EMBL/GenBank/DDBJ databases">
        <title>Genome sequence of Clostridium oryzae DSM 28571.</title>
        <authorList>
            <person name="Poehlein A."/>
            <person name="Daniel R."/>
        </authorList>
    </citation>
    <scope>NUCLEOTIDE SEQUENCE [LARGE SCALE GENOMIC DNA]</scope>
    <source>
        <strain evidence="14 15">DSM 28571</strain>
    </source>
</reference>
<keyword evidence="7 9" id="KW-0807">Transducer</keyword>
<dbReference type="SUPFAM" id="SSF58104">
    <property type="entry name" value="Methyl-accepting chemotaxis protein (MCP) signaling domain"/>
    <property type="match status" value="1"/>
</dbReference>
<evidence type="ECO:0000256" key="5">
    <source>
        <dbReference type="ARBA" id="ARBA00022989"/>
    </source>
</evidence>
<evidence type="ECO:0000313" key="14">
    <source>
        <dbReference type="EMBL" id="OPJ58693.1"/>
    </source>
</evidence>
<dbReference type="InterPro" id="IPR003660">
    <property type="entry name" value="HAMP_dom"/>
</dbReference>
<dbReference type="SMART" id="SM00283">
    <property type="entry name" value="MA"/>
    <property type="match status" value="1"/>
</dbReference>
<dbReference type="Proteomes" id="UP000190080">
    <property type="component" value="Unassembled WGS sequence"/>
</dbReference>
<evidence type="ECO:0000256" key="1">
    <source>
        <dbReference type="ARBA" id="ARBA00004651"/>
    </source>
</evidence>
<dbReference type="InterPro" id="IPR033479">
    <property type="entry name" value="dCache_1"/>
</dbReference>
<keyword evidence="15" id="KW-1185">Reference proteome</keyword>
<evidence type="ECO:0000256" key="6">
    <source>
        <dbReference type="ARBA" id="ARBA00023136"/>
    </source>
</evidence>
<dbReference type="CDD" id="cd12914">
    <property type="entry name" value="PDC1_DGC_like"/>
    <property type="match status" value="1"/>
</dbReference>
<evidence type="ECO:0000259" key="12">
    <source>
        <dbReference type="PROSITE" id="PS50111"/>
    </source>
</evidence>
<dbReference type="GO" id="GO:0005886">
    <property type="term" value="C:plasma membrane"/>
    <property type="evidence" value="ECO:0007669"/>
    <property type="project" value="UniProtKB-SubCell"/>
</dbReference>
<dbReference type="GO" id="GO:0007165">
    <property type="term" value="P:signal transduction"/>
    <property type="evidence" value="ECO:0007669"/>
    <property type="project" value="UniProtKB-KW"/>
</dbReference>
<dbReference type="GO" id="GO:0006935">
    <property type="term" value="P:chemotaxis"/>
    <property type="evidence" value="ECO:0007669"/>
    <property type="project" value="UniProtKB-KW"/>
</dbReference>
<dbReference type="Pfam" id="PF00015">
    <property type="entry name" value="MCPsignal"/>
    <property type="match status" value="1"/>
</dbReference>
<dbReference type="PROSITE" id="PS50885">
    <property type="entry name" value="HAMP"/>
    <property type="match status" value="1"/>
</dbReference>
<feature type="signal peptide" evidence="11">
    <location>
        <begin position="1"/>
        <end position="26"/>
    </location>
</feature>
<evidence type="ECO:0000313" key="15">
    <source>
        <dbReference type="Proteomes" id="UP000190080"/>
    </source>
</evidence>
<keyword evidence="5 10" id="KW-1133">Transmembrane helix</keyword>
<dbReference type="InterPro" id="IPR029151">
    <property type="entry name" value="Sensor-like_sf"/>
</dbReference>
<proteinExistence type="inferred from homology"/>
<dbReference type="OrthoDB" id="5449717at2"/>
<dbReference type="Pfam" id="PF02743">
    <property type="entry name" value="dCache_1"/>
    <property type="match status" value="1"/>
</dbReference>
<gene>
    <name evidence="14" type="primary">pctC</name>
    <name evidence="14" type="ORF">CLORY_35270</name>
</gene>
<dbReference type="CDD" id="cd12912">
    <property type="entry name" value="PDC2_MCP_like"/>
    <property type="match status" value="1"/>
</dbReference>
<evidence type="ECO:0000256" key="3">
    <source>
        <dbReference type="ARBA" id="ARBA00022500"/>
    </source>
</evidence>
<keyword evidence="2" id="KW-1003">Cell membrane</keyword>
<comment type="subcellular location">
    <subcellularLocation>
        <location evidence="1">Cell membrane</location>
        <topology evidence="1">Multi-pass membrane protein</topology>
    </subcellularLocation>
</comment>
<feature type="chain" id="PRO_5012550716" evidence="11">
    <location>
        <begin position="27"/>
        <end position="673"/>
    </location>
</feature>
<evidence type="ECO:0000259" key="13">
    <source>
        <dbReference type="PROSITE" id="PS50885"/>
    </source>
</evidence>
<dbReference type="RefSeq" id="WP_079426914.1">
    <property type="nucleotide sequence ID" value="NZ_MZGV01000053.1"/>
</dbReference>
<organism evidence="14 15">
    <name type="scientific">Clostridium oryzae</name>
    <dbReference type="NCBI Taxonomy" id="1450648"/>
    <lineage>
        <taxon>Bacteria</taxon>
        <taxon>Bacillati</taxon>
        <taxon>Bacillota</taxon>
        <taxon>Clostridia</taxon>
        <taxon>Eubacteriales</taxon>
        <taxon>Clostridiaceae</taxon>
        <taxon>Clostridium</taxon>
    </lineage>
</organism>
<dbReference type="STRING" id="1450648.CLORY_35270"/>
<sequence length="673" mass="73880">MTIKKKIMLFTIVTLICSMTITTAISAIFTTMSYEETAKGDLSLVDESLGETIGEVINKEKANVTALSKNTDIYQFLKTKDQKLLNTVNDELTKYANKQGNLEHAFVVNTDGIIVADTDSRLIGQNIGERQYNKESLQSSGKAVMSETLISKSTKAPIIVFTYPVMDKTKLIGYAAAAVKGETFNKYFEKIRLKNDDSSYAYLVDEKGKMIYHPIKSKIGKPVENVQIKEVVKENSSNKAKSEDIVEYKFDGSKKIAAYKIVNGANWIVVMCSTVSKFNAQITRTTILIIAVSAVIVVIASLLAFVISAKIANPIVEISKLIDKTANLDLTNDKNYDRLRKRNDEVGVIAKSTDKMVKQLNEFMISMVNACDSINKNAVLVEDLTKNLSEKAAMNSETTETLSAGMEETAATIEEISASTGEMSQAVASMANKSGDGLQKTEDIFTRALDVKNKTSEAIEKSNNIYNDIRIKLQKAIEGSKAVEEIDSLSKSILDISNQTNLLSLNAAIEAARAGESGRGFAVVAQEVAALADQSAETVGQIQKVVEKVKESVKILNESSSQVLMYIEQNVNKDYDNMIKIGDNYNRDAEDINKFMVDFSALAEELNASIDGVAKAINEMAETINEGATGTQGISDETAKMVQHIDEIRQSAKDNLYRANELKSITSKFKLDM</sequence>
<comment type="caution">
    <text evidence="14">The sequence shown here is derived from an EMBL/GenBank/DDBJ whole genome shotgun (WGS) entry which is preliminary data.</text>
</comment>
<dbReference type="InterPro" id="IPR004089">
    <property type="entry name" value="MCPsignal_dom"/>
</dbReference>
<dbReference type="SUPFAM" id="SSF103190">
    <property type="entry name" value="Sensory domain-like"/>
    <property type="match status" value="1"/>
</dbReference>
<keyword evidence="3" id="KW-0145">Chemotaxis</keyword>
<evidence type="ECO:0000256" key="2">
    <source>
        <dbReference type="ARBA" id="ARBA00022475"/>
    </source>
</evidence>
<dbReference type="PROSITE" id="PS50111">
    <property type="entry name" value="CHEMOTAXIS_TRANSDUC_2"/>
    <property type="match status" value="1"/>
</dbReference>
<feature type="domain" description="HAMP" evidence="13">
    <location>
        <begin position="309"/>
        <end position="365"/>
    </location>
</feature>
<evidence type="ECO:0000256" key="7">
    <source>
        <dbReference type="ARBA" id="ARBA00023224"/>
    </source>
</evidence>
<evidence type="ECO:0000256" key="8">
    <source>
        <dbReference type="ARBA" id="ARBA00029447"/>
    </source>
</evidence>
<feature type="transmembrane region" description="Helical" evidence="10">
    <location>
        <begin position="287"/>
        <end position="307"/>
    </location>
</feature>
<evidence type="ECO:0000256" key="4">
    <source>
        <dbReference type="ARBA" id="ARBA00022692"/>
    </source>
</evidence>
<dbReference type="Gene3D" id="1.10.8.500">
    <property type="entry name" value="HAMP domain in histidine kinase"/>
    <property type="match status" value="1"/>
</dbReference>
<dbReference type="AlphaFoldDB" id="A0A1V4IFG2"/>
<feature type="domain" description="Methyl-accepting transducer" evidence="12">
    <location>
        <begin position="384"/>
        <end position="635"/>
    </location>
</feature>
<dbReference type="Gene3D" id="3.30.450.20">
    <property type="entry name" value="PAS domain"/>
    <property type="match status" value="2"/>
</dbReference>
<evidence type="ECO:0000256" key="10">
    <source>
        <dbReference type="SAM" id="Phobius"/>
    </source>
</evidence>
<name>A0A1V4IFG2_9CLOT</name>
<evidence type="ECO:0000256" key="11">
    <source>
        <dbReference type="SAM" id="SignalP"/>
    </source>
</evidence>
<protein>
    <submittedName>
        <fullName evidence="14">Methyl-accepting chemotaxis protein PctC</fullName>
    </submittedName>
</protein>
<accession>A0A1V4IFG2</accession>
<keyword evidence="6 10" id="KW-0472">Membrane</keyword>
<dbReference type="PANTHER" id="PTHR32089">
    <property type="entry name" value="METHYL-ACCEPTING CHEMOTAXIS PROTEIN MCPB"/>
    <property type="match status" value="1"/>
</dbReference>
<dbReference type="Gene3D" id="1.10.287.950">
    <property type="entry name" value="Methyl-accepting chemotaxis protein"/>
    <property type="match status" value="1"/>
</dbReference>